<evidence type="ECO:0000313" key="2">
    <source>
        <dbReference type="Proteomes" id="UP000723714"/>
    </source>
</evidence>
<keyword evidence="2" id="KW-1185">Reference proteome</keyword>
<proteinExistence type="predicted"/>
<accession>A0ABS6D256</accession>
<comment type="caution">
    <text evidence="1">The sequence shown here is derived from an EMBL/GenBank/DDBJ whole genome shotgun (WGS) entry which is preliminary data.</text>
</comment>
<organism evidence="1 2">
    <name type="scientific">Faecalicatena faecalis</name>
    <dbReference type="NCBI Taxonomy" id="2726362"/>
    <lineage>
        <taxon>Bacteria</taxon>
        <taxon>Bacillati</taxon>
        <taxon>Bacillota</taxon>
        <taxon>Clostridia</taxon>
        <taxon>Lachnospirales</taxon>
        <taxon>Lachnospiraceae</taxon>
        <taxon>Faecalicatena</taxon>
    </lineage>
</organism>
<dbReference type="RefSeq" id="WP_216240728.1">
    <property type="nucleotide sequence ID" value="NZ_JABACJ020000005.1"/>
</dbReference>
<dbReference type="Proteomes" id="UP000723714">
    <property type="component" value="Unassembled WGS sequence"/>
</dbReference>
<evidence type="ECO:0000313" key="1">
    <source>
        <dbReference type="EMBL" id="MBU3875690.1"/>
    </source>
</evidence>
<reference evidence="1 2" key="1">
    <citation type="submission" date="2021-06" db="EMBL/GenBank/DDBJ databases">
        <title>Faecalicatena sp. nov. isolated from porcine feces.</title>
        <authorList>
            <person name="Oh B.S."/>
            <person name="Lee J.H."/>
        </authorList>
    </citation>
    <scope>NUCLEOTIDE SEQUENCE [LARGE SCALE GENOMIC DNA]</scope>
    <source>
        <strain evidence="1 2">AGMB00832</strain>
    </source>
</reference>
<sequence>MKKITCRNDSGMEVEFTYEHDEHEFFLVSCDGIYSIKNAIKTSKNATTDGTTYSGEGLEQRNIVLTVNMIRNYRQNREFLSKVFKIHSEGTFIHEEDGDSREIKYRVEDIDVAEKGIIRSAVISLICCDPYFTDGEDIRIEMSQWYDDWEWECEIPEEGMEFGHRETDTIKQVDNESTKDVGITITLEADDIVVNPIIYNQTTNETLKLLCTMQPNDRITIKTIEGNITVELLRDGITSDYNYTVDEDNDGYIQLIMGTNVIKYDADEGVEYLNVKFEYKNQYIFA</sequence>
<dbReference type="EMBL" id="JABACJ020000005">
    <property type="protein sequence ID" value="MBU3875690.1"/>
    <property type="molecule type" value="Genomic_DNA"/>
</dbReference>
<name>A0ABS6D256_9FIRM</name>
<gene>
    <name evidence="1" type="ORF">HGO97_007690</name>
</gene>
<protein>
    <submittedName>
        <fullName evidence="1">Phage tail family protein</fullName>
    </submittedName>
</protein>